<dbReference type="Gene3D" id="3.30.800.10">
    <property type="entry name" value="Phosphatidylinositol Phosphate Kinase II Beta"/>
    <property type="match status" value="1"/>
</dbReference>
<keyword evidence="12 21" id="KW-0547">Nucleotide-binding</keyword>
<dbReference type="EMBL" id="JAEUBG010002190">
    <property type="protein sequence ID" value="KAH3685046.1"/>
    <property type="molecule type" value="Genomic_DNA"/>
</dbReference>
<dbReference type="GO" id="GO:0016308">
    <property type="term" value="F:1-phosphatidylinositol-4-phosphate 5-kinase activity"/>
    <property type="evidence" value="ECO:0007669"/>
    <property type="project" value="UniProtKB-EC"/>
</dbReference>
<dbReference type="SMART" id="SM00330">
    <property type="entry name" value="PIPKc"/>
    <property type="match status" value="1"/>
</dbReference>
<dbReference type="GO" id="GO:0046854">
    <property type="term" value="P:phosphatidylinositol phosphate biosynthetic process"/>
    <property type="evidence" value="ECO:0007669"/>
    <property type="project" value="UniProtKB-ARBA"/>
</dbReference>
<dbReference type="SMART" id="SM00095">
    <property type="entry name" value="TR_THY"/>
    <property type="match status" value="1"/>
</dbReference>
<evidence type="ECO:0000256" key="4">
    <source>
        <dbReference type="ARBA" id="ARBA00006220"/>
    </source>
</evidence>
<evidence type="ECO:0000256" key="17">
    <source>
        <dbReference type="ARBA" id="ARBA00032535"/>
    </source>
</evidence>
<dbReference type="GO" id="GO:0005737">
    <property type="term" value="C:cytoplasm"/>
    <property type="evidence" value="ECO:0007669"/>
    <property type="project" value="InterPro"/>
</dbReference>
<dbReference type="InterPro" id="IPR036817">
    <property type="entry name" value="Transthyretin/HIU_hydrolase_sf"/>
</dbReference>
<evidence type="ECO:0000256" key="3">
    <source>
        <dbReference type="ARBA" id="ARBA00001946"/>
    </source>
</evidence>
<dbReference type="Pfam" id="PF00576">
    <property type="entry name" value="Transthyretin"/>
    <property type="match status" value="1"/>
</dbReference>
<evidence type="ECO:0000256" key="16">
    <source>
        <dbReference type="ARBA" id="ARBA00022842"/>
    </source>
</evidence>
<evidence type="ECO:0000256" key="14">
    <source>
        <dbReference type="ARBA" id="ARBA00022801"/>
    </source>
</evidence>
<evidence type="ECO:0000256" key="13">
    <source>
        <dbReference type="ARBA" id="ARBA00022777"/>
    </source>
</evidence>
<feature type="compositionally biased region" description="Basic and acidic residues" evidence="22">
    <location>
        <begin position="406"/>
        <end position="417"/>
    </location>
</feature>
<keyword evidence="14" id="KW-0378">Hydrolase</keyword>
<dbReference type="AlphaFoldDB" id="A0A9P8Q6S5"/>
<dbReference type="FunFam" id="3.90.80.10:FF:000007">
    <property type="entry name" value="Inorganic pyrophosphatase, mitochondrial"/>
    <property type="match status" value="1"/>
</dbReference>
<dbReference type="GO" id="GO:0033971">
    <property type="term" value="F:hydroxyisourate hydrolase activity"/>
    <property type="evidence" value="ECO:0007669"/>
    <property type="project" value="UniProtKB-EC"/>
</dbReference>
<dbReference type="OrthoDB" id="20783at2759"/>
<evidence type="ECO:0000256" key="12">
    <source>
        <dbReference type="ARBA" id="ARBA00022741"/>
    </source>
</evidence>
<dbReference type="Pfam" id="PF01504">
    <property type="entry name" value="PIP5K"/>
    <property type="match status" value="1"/>
</dbReference>
<organism evidence="24 25">
    <name type="scientific">Wickerhamomyces pijperi</name>
    <name type="common">Yeast</name>
    <name type="synonym">Pichia pijperi</name>
    <dbReference type="NCBI Taxonomy" id="599730"/>
    <lineage>
        <taxon>Eukaryota</taxon>
        <taxon>Fungi</taxon>
        <taxon>Dikarya</taxon>
        <taxon>Ascomycota</taxon>
        <taxon>Saccharomycotina</taxon>
        <taxon>Saccharomycetes</taxon>
        <taxon>Phaffomycetales</taxon>
        <taxon>Wickerhamomycetaceae</taxon>
        <taxon>Wickerhamomyces</taxon>
    </lineage>
</organism>
<dbReference type="Proteomes" id="UP000774326">
    <property type="component" value="Unassembled WGS sequence"/>
</dbReference>
<evidence type="ECO:0000256" key="1">
    <source>
        <dbReference type="ARBA" id="ARBA00000444"/>
    </source>
</evidence>
<dbReference type="EC" id="3.6.1.1" evidence="5"/>
<sequence>MPPITCHILDTTRGKPASDVIVAIFKIGELVKSDSDDIVLSESNEPFGISKTNSDGRITNWNFNPTHELTELGIKDKEWELLKPGYYKIRFQTGQYFKRLATNETEGRTFFPFVEIMFTVEDPADKHYHIPLLLANHSYSTYRENIPSQPTPAQIKKQSIRELIQHENKSNEKLIHDPSQSPSPLNKDQQLYSSSNLISRVATTDDSMIFTNPSSSSSESQNTSTEQANNIDTTLANTTVDSAQNSQQEQLPVVTDINTAETIIIPSEVQQNNADTTPGLTENEEFFDALNKFTFKERSQEGEAQGQEQANNDQLSEHGSYLQDESQDHVLLNTYVKRRSNSARTTTSITTNIDPTTGEAFTTAHESTDPVLVRRSRTSIGSKNIDIATLEIERMRTSVLSKREKKKQEQKSTDDNNRLNFGNEVAEGHANFVVAYIMLSGIRTSVSRCSGIMVPLIESDFTDSKKLSFDVNGTELTPSSRYAFKFKDYSPLVFRELRQLFGLDPADYLMSLTSEYVLSELTSPGKSGSFFYYSKDHRFIIKTIHRAEHVKLRRILKHYHAHVKQNPNTMISQFYGLHRVKMPLSYGKGRRIYFIIMNNLFPPQIQFQKKFDLKGSTMGRYTNAPPNEGRTIFKDLNWMHEMQTIKFGPKLTEVFLDQLRKDVKLLVKLNIMDYSFLIGLHDSSTGNNDETVRQKKLSVFSPASSNLQDLKNTSPKLLTGLGDLPNLEDSRRTGNIFYTNNGGIESQTTNGVPLDQVYYFGIIDCLTNYSCKKKLETVWRSIGNERSKISALPPKEYGERFLRSIRRLNQTAGHLLSIRSNYHSLETGSKYTPTYTNHLILANGQIGSYFHDIPLNLTSTSPNSFSCSAVIEIPRYSNAKFEINKKQPFNPITQDIKKGKPRFMKNLFPYKGYLTNYGSIPQTWDDPTTKDPETGLFGDNDPLDIVEIGSAVAKVGDVNEVKILGALALIDDGELDWKIIGINVNDEMSLKLNDIEDIEVVCPGLLTGIKQWFKDYKIPDGKPANEFAFGGEFLGRDKAVQVIKHSHDYWRNLIQGGVTGDKIPNCANATIIGSEGYVQEAVSVEQIVKANGKKEEDAAIPAEVGDDVRQPDNAQDWDAVLLGDDLGGGVNRINGSLLSVQGNDSTNNGTLFGTNDLEGLVDGSPGGHDVVDDEDSLALQVGTNNRTTLTVVFLLFSVERVRDTGIFVTANLSQLGSSDGG</sequence>
<evidence type="ECO:0000313" key="24">
    <source>
        <dbReference type="EMBL" id="KAH3685046.1"/>
    </source>
</evidence>
<dbReference type="EC" id="3.5.2.17" evidence="7"/>
<dbReference type="FunFam" id="3.30.800.10:FF:000009">
    <property type="entry name" value="Phosphatidylinositol 4-phosphate 5-kinase its3"/>
    <property type="match status" value="1"/>
</dbReference>
<proteinExistence type="inferred from homology"/>
<dbReference type="CDD" id="cd05822">
    <property type="entry name" value="TLP_HIUase"/>
    <property type="match status" value="1"/>
</dbReference>
<comment type="cofactor">
    <cofactor evidence="3">
        <name>Mg(2+)</name>
        <dbReference type="ChEBI" id="CHEBI:18420"/>
    </cofactor>
</comment>
<evidence type="ECO:0000256" key="19">
    <source>
        <dbReference type="ARBA" id="ARBA00080374"/>
    </source>
</evidence>
<comment type="caution">
    <text evidence="24">The sequence shown here is derived from an EMBL/GenBank/DDBJ whole genome shotgun (WGS) entry which is preliminary data.</text>
</comment>
<comment type="similarity">
    <text evidence="4">Belongs to the PPase family.</text>
</comment>
<dbReference type="SUPFAM" id="SSF49472">
    <property type="entry name" value="Transthyretin (synonym: prealbumin)"/>
    <property type="match status" value="1"/>
</dbReference>
<feature type="region of interest" description="Disordered" evidence="22">
    <location>
        <begin position="341"/>
        <end position="365"/>
    </location>
</feature>
<dbReference type="SUPFAM" id="SSF56104">
    <property type="entry name" value="SAICAR synthase-like"/>
    <property type="match status" value="1"/>
</dbReference>
<keyword evidence="25" id="KW-1185">Reference proteome</keyword>
<keyword evidence="8" id="KW-0597">Phosphoprotein</keyword>
<dbReference type="GO" id="GO:0005524">
    <property type="term" value="F:ATP binding"/>
    <property type="evidence" value="ECO:0007669"/>
    <property type="project" value="UniProtKB-UniRule"/>
</dbReference>
<evidence type="ECO:0000256" key="18">
    <source>
        <dbReference type="ARBA" id="ARBA00078403"/>
    </source>
</evidence>
<evidence type="ECO:0000256" key="11">
    <source>
        <dbReference type="ARBA" id="ARBA00022723"/>
    </source>
</evidence>
<dbReference type="EC" id="2.7.1.68" evidence="6"/>
<dbReference type="GO" id="GO:0005886">
    <property type="term" value="C:plasma membrane"/>
    <property type="evidence" value="ECO:0007669"/>
    <property type="project" value="TreeGrafter"/>
</dbReference>
<comment type="catalytic activity">
    <reaction evidence="2">
        <text>5-hydroxyisourate + H2O = 5-hydroxy-2-oxo-4-ureido-2,5-dihydro-1H-imidazole-5-carboxylate + H(+)</text>
        <dbReference type="Rhea" id="RHEA:23736"/>
        <dbReference type="ChEBI" id="CHEBI:15377"/>
        <dbReference type="ChEBI" id="CHEBI:15378"/>
        <dbReference type="ChEBI" id="CHEBI:18072"/>
        <dbReference type="ChEBI" id="CHEBI:58639"/>
        <dbReference type="EC" id="3.5.2.17"/>
    </reaction>
</comment>
<keyword evidence="13 21" id="KW-0418">Kinase</keyword>
<evidence type="ECO:0000256" key="7">
    <source>
        <dbReference type="ARBA" id="ARBA00012609"/>
    </source>
</evidence>
<dbReference type="InterPro" id="IPR023418">
    <property type="entry name" value="Thyroxine_BS"/>
</dbReference>
<feature type="region of interest" description="Disordered" evidence="22">
    <location>
        <begin position="208"/>
        <end position="227"/>
    </location>
</feature>
<dbReference type="GO" id="GO:0006144">
    <property type="term" value="P:purine nucleobase metabolic process"/>
    <property type="evidence" value="ECO:0007669"/>
    <property type="project" value="UniProtKB-KW"/>
</dbReference>
<accession>A0A9P8Q6S5</accession>
<dbReference type="InterPro" id="IPR023416">
    <property type="entry name" value="Transthyretin/HIU_hydrolase_d"/>
</dbReference>
<dbReference type="InterPro" id="IPR014306">
    <property type="entry name" value="Hydroxyisourate_hydrolase"/>
</dbReference>
<dbReference type="SUPFAM" id="SSF50324">
    <property type="entry name" value="Inorganic pyrophosphatase"/>
    <property type="match status" value="1"/>
</dbReference>
<dbReference type="InterPro" id="IPR002498">
    <property type="entry name" value="PInositol-4-P-4/5-kinase_core"/>
</dbReference>
<dbReference type="GO" id="GO:0004427">
    <property type="term" value="F:inorganic diphosphate phosphatase activity"/>
    <property type="evidence" value="ECO:0007669"/>
    <property type="project" value="UniProtKB-EC"/>
</dbReference>
<dbReference type="Gene3D" id="3.30.810.10">
    <property type="entry name" value="2-Layer Sandwich"/>
    <property type="match status" value="1"/>
</dbReference>
<reference evidence="24" key="1">
    <citation type="journal article" date="2021" name="Open Biol.">
        <title>Shared evolutionary footprints suggest mitochondrial oxidative damage underlies multiple complex I losses in fungi.</title>
        <authorList>
            <person name="Schikora-Tamarit M.A."/>
            <person name="Marcet-Houben M."/>
            <person name="Nosek J."/>
            <person name="Gabaldon T."/>
        </authorList>
    </citation>
    <scope>NUCLEOTIDE SEQUENCE</scope>
    <source>
        <strain evidence="24">CBS2887</strain>
    </source>
</reference>
<dbReference type="InterPro" id="IPR008162">
    <property type="entry name" value="Pyrophosphatase"/>
</dbReference>
<dbReference type="InterPro" id="IPR036649">
    <property type="entry name" value="Pyrophosphatase_sf"/>
</dbReference>
<evidence type="ECO:0000256" key="20">
    <source>
        <dbReference type="ARBA" id="ARBA00082306"/>
    </source>
</evidence>
<dbReference type="CDD" id="cd17303">
    <property type="entry name" value="PIPKc_PIP5K_yeast_like"/>
    <property type="match status" value="1"/>
</dbReference>
<feature type="domain" description="PIPK" evidence="23">
    <location>
        <begin position="426"/>
        <end position="809"/>
    </location>
</feature>
<evidence type="ECO:0000256" key="5">
    <source>
        <dbReference type="ARBA" id="ARBA00012146"/>
    </source>
</evidence>
<dbReference type="PANTHER" id="PTHR23086:SF8">
    <property type="entry name" value="PHOSPHATIDYLINOSITOL 5-PHOSPHATE 4-KINASE, ISOFORM A"/>
    <property type="match status" value="1"/>
</dbReference>
<keyword evidence="10 21" id="KW-0808">Transferase</keyword>
<dbReference type="InterPro" id="IPR027484">
    <property type="entry name" value="PInositol-4-P-5-kinase_N"/>
</dbReference>
<feature type="compositionally biased region" description="Polar residues" evidence="22">
    <location>
        <begin position="178"/>
        <end position="190"/>
    </location>
</feature>
<evidence type="ECO:0000259" key="23">
    <source>
        <dbReference type="PROSITE" id="PS51455"/>
    </source>
</evidence>
<evidence type="ECO:0000256" key="2">
    <source>
        <dbReference type="ARBA" id="ARBA00001043"/>
    </source>
</evidence>
<dbReference type="PROSITE" id="PS51455">
    <property type="entry name" value="PIPK"/>
    <property type="match status" value="1"/>
</dbReference>
<keyword evidence="9" id="KW-0659">Purine metabolism</keyword>
<dbReference type="CDD" id="cd00412">
    <property type="entry name" value="pyrophosphatase"/>
    <property type="match status" value="1"/>
</dbReference>
<dbReference type="PROSITE" id="PS00768">
    <property type="entry name" value="TRANSTHYRETIN_1"/>
    <property type="match status" value="1"/>
</dbReference>
<dbReference type="NCBIfam" id="TIGR02962">
    <property type="entry name" value="hdxy_isourate"/>
    <property type="match status" value="1"/>
</dbReference>
<dbReference type="PANTHER" id="PTHR23086">
    <property type="entry name" value="PHOSPHATIDYLINOSITOL-4-PHOSPHATE 5-KINASE"/>
    <property type="match status" value="1"/>
</dbReference>
<evidence type="ECO:0000256" key="21">
    <source>
        <dbReference type="PROSITE-ProRule" id="PRU00781"/>
    </source>
</evidence>
<feature type="region of interest" description="Disordered" evidence="22">
    <location>
        <begin position="399"/>
        <end position="419"/>
    </location>
</feature>
<evidence type="ECO:0000256" key="8">
    <source>
        <dbReference type="ARBA" id="ARBA00022553"/>
    </source>
</evidence>
<feature type="compositionally biased region" description="Low complexity" evidence="22">
    <location>
        <begin position="214"/>
        <end position="227"/>
    </location>
</feature>
<evidence type="ECO:0000256" key="9">
    <source>
        <dbReference type="ARBA" id="ARBA00022631"/>
    </source>
</evidence>
<evidence type="ECO:0000313" key="25">
    <source>
        <dbReference type="Proteomes" id="UP000774326"/>
    </source>
</evidence>
<dbReference type="Pfam" id="PF00719">
    <property type="entry name" value="Pyrophosphatase"/>
    <property type="match status" value="1"/>
</dbReference>
<name>A0A9P8Q6S5_WICPI</name>
<feature type="region of interest" description="Disordered" evidence="22">
    <location>
        <begin position="171"/>
        <end position="190"/>
    </location>
</feature>
<keyword evidence="15 21" id="KW-0067">ATP-binding</keyword>
<dbReference type="GO" id="GO:0000287">
    <property type="term" value="F:magnesium ion binding"/>
    <property type="evidence" value="ECO:0007669"/>
    <property type="project" value="InterPro"/>
</dbReference>
<comment type="catalytic activity">
    <reaction evidence="1">
        <text>a 1,2-diacyl-sn-glycero-3-phospho-(1D-myo-inositol 4-phosphate) + ATP = a 1,2-diacyl-sn-glycero-3-phospho-(1D-myo-inositol-4,5-bisphosphate) + ADP + H(+)</text>
        <dbReference type="Rhea" id="RHEA:14425"/>
        <dbReference type="ChEBI" id="CHEBI:15378"/>
        <dbReference type="ChEBI" id="CHEBI:30616"/>
        <dbReference type="ChEBI" id="CHEBI:58178"/>
        <dbReference type="ChEBI" id="CHEBI:58456"/>
        <dbReference type="ChEBI" id="CHEBI:456216"/>
        <dbReference type="EC" id="2.7.1.68"/>
    </reaction>
</comment>
<dbReference type="InterPro" id="IPR027483">
    <property type="entry name" value="PInositol-4-P-4/5-kinase_C_sf"/>
</dbReference>
<dbReference type="InterPro" id="IPR023610">
    <property type="entry name" value="PInositol-4/5-P-5/4-kinase"/>
</dbReference>
<evidence type="ECO:0000256" key="10">
    <source>
        <dbReference type="ARBA" id="ARBA00022679"/>
    </source>
</evidence>
<dbReference type="PROSITE" id="PS00387">
    <property type="entry name" value="PPASE"/>
    <property type="match status" value="1"/>
</dbReference>
<keyword evidence="11" id="KW-0479">Metal-binding</keyword>
<feature type="compositionally biased region" description="Low complexity" evidence="22">
    <location>
        <begin position="342"/>
        <end position="357"/>
    </location>
</feature>
<evidence type="ECO:0000256" key="15">
    <source>
        <dbReference type="ARBA" id="ARBA00022840"/>
    </source>
</evidence>
<keyword evidence="16" id="KW-0460">Magnesium</keyword>
<evidence type="ECO:0000256" key="6">
    <source>
        <dbReference type="ARBA" id="ARBA00012172"/>
    </source>
</evidence>
<protein>
    <recommendedName>
        <fullName evidence="20">1-phosphatidylinositol 4-phosphate kinase</fullName>
        <ecNumber evidence="6">2.7.1.68</ecNumber>
        <ecNumber evidence="7">3.5.2.17</ecNumber>
        <ecNumber evidence="5">3.6.1.1</ecNumber>
    </recommendedName>
    <alternativeName>
        <fullName evidence="18">Diphosphoinositide kinase</fullName>
    </alternativeName>
    <alternativeName>
        <fullName evidence="19">PIP5K</fullName>
    </alternativeName>
    <alternativeName>
        <fullName evidence="17">Pyrophosphate phospho-hydrolase</fullName>
    </alternativeName>
</protein>
<evidence type="ECO:0000256" key="22">
    <source>
        <dbReference type="SAM" id="MobiDB-lite"/>
    </source>
</evidence>
<gene>
    <name evidence="24" type="ORF">WICPIJ_003983</name>
</gene>
<dbReference type="Gene3D" id="3.90.80.10">
    <property type="entry name" value="Inorganic pyrophosphatase"/>
    <property type="match status" value="1"/>
</dbReference>
<reference evidence="24" key="2">
    <citation type="submission" date="2021-01" db="EMBL/GenBank/DDBJ databases">
        <authorList>
            <person name="Schikora-Tamarit M.A."/>
        </authorList>
    </citation>
    <scope>NUCLEOTIDE SEQUENCE</scope>
    <source>
        <strain evidence="24">CBS2887</strain>
    </source>
</reference>
<dbReference type="Gene3D" id="2.60.40.180">
    <property type="entry name" value="Transthyretin/hydroxyisourate hydrolase domain"/>
    <property type="match status" value="1"/>
</dbReference>